<comment type="similarity">
    <text evidence="3">Belongs to the class II aldolase/RraA-like family.</text>
</comment>
<evidence type="ECO:0000256" key="6">
    <source>
        <dbReference type="ARBA" id="ARBA00012947"/>
    </source>
</evidence>
<dbReference type="PANTHER" id="PTHR33254:SF4">
    <property type="entry name" value="4-HYDROXY-4-METHYL-2-OXOGLUTARATE ALDOLASE 3-RELATED"/>
    <property type="match status" value="1"/>
</dbReference>
<protein>
    <recommendedName>
        <fullName evidence="7">Putative 4-hydroxy-4-methyl-2-oxoglutarate aldolase</fullName>
        <ecNumber evidence="6">4.1.1.112</ecNumber>
        <ecNumber evidence="5">4.1.3.17</ecNumber>
    </recommendedName>
    <alternativeName>
        <fullName evidence="11">Oxaloacetate decarboxylase</fullName>
    </alternativeName>
    <alternativeName>
        <fullName evidence="9">Regulator of ribonuclease activity homolog</fullName>
    </alternativeName>
    <alternativeName>
        <fullName evidence="10">RraA-like protein</fullName>
    </alternativeName>
</protein>
<evidence type="ECO:0000256" key="11">
    <source>
        <dbReference type="ARBA" id="ARBA00032305"/>
    </source>
</evidence>
<gene>
    <name evidence="13" type="ORF">H0185_04805</name>
</gene>
<dbReference type="EC" id="4.1.1.112" evidence="6"/>
<reference evidence="13 14" key="1">
    <citation type="submission" date="2020-07" db="EMBL/GenBank/DDBJ databases">
        <title>Fungal Genomes of the International Space Station.</title>
        <authorList>
            <person name="Seuylemezian A."/>
            <person name="Singh N.K."/>
            <person name="Wood J."/>
            <person name="Venkateswaran K."/>
        </authorList>
    </citation>
    <scope>NUCLEOTIDE SEQUENCE [LARGE SCALE GENOMIC DNA]</scope>
    <source>
        <strain evidence="13 14">PL-B2</strain>
    </source>
</reference>
<dbReference type="Proteomes" id="UP000769780">
    <property type="component" value="Unassembled WGS sequence"/>
</dbReference>
<dbReference type="PANTHER" id="PTHR33254">
    <property type="entry name" value="4-HYDROXY-4-METHYL-2-OXOGLUTARATE ALDOLASE 3-RELATED"/>
    <property type="match status" value="1"/>
</dbReference>
<comment type="function">
    <text evidence="8">Catalyzes the aldol cleavage of 4-hydroxy-4-methyl-2-oxoglutarate (HMG) into 2 molecules of pyruvate. Also contains a secondary oxaloacetate (OAA) decarboxylase activity due to the common pyruvate enolate transition state formed following C-C bond cleavage in the retro-aldol and decarboxylation reactions.</text>
</comment>
<evidence type="ECO:0000256" key="8">
    <source>
        <dbReference type="ARBA" id="ARBA00025046"/>
    </source>
</evidence>
<proteinExistence type="inferred from homology"/>
<organism evidence="13 14">
    <name type="scientific">Mesobacillus maritimus</name>
    <dbReference type="NCBI Taxonomy" id="1643336"/>
    <lineage>
        <taxon>Bacteria</taxon>
        <taxon>Bacillati</taxon>
        <taxon>Bacillota</taxon>
        <taxon>Bacilli</taxon>
        <taxon>Bacillales</taxon>
        <taxon>Bacillaceae</taxon>
        <taxon>Mesobacillus</taxon>
    </lineage>
</organism>
<dbReference type="SUPFAM" id="SSF89562">
    <property type="entry name" value="RraA-like"/>
    <property type="match status" value="1"/>
</dbReference>
<dbReference type="InterPro" id="IPR005493">
    <property type="entry name" value="RraA/RraA-like"/>
</dbReference>
<comment type="catalytic activity">
    <reaction evidence="1">
        <text>4-hydroxy-4-methyl-2-oxoglutarate = 2 pyruvate</text>
        <dbReference type="Rhea" id="RHEA:22748"/>
        <dbReference type="ChEBI" id="CHEBI:15361"/>
        <dbReference type="ChEBI" id="CHEBI:58276"/>
        <dbReference type="EC" id="4.1.3.17"/>
    </reaction>
</comment>
<dbReference type="Pfam" id="PF03737">
    <property type="entry name" value="RraA-like"/>
    <property type="match status" value="1"/>
</dbReference>
<comment type="catalytic activity">
    <reaction evidence="12">
        <text>oxaloacetate + H(+) = pyruvate + CO2</text>
        <dbReference type="Rhea" id="RHEA:15641"/>
        <dbReference type="ChEBI" id="CHEBI:15361"/>
        <dbReference type="ChEBI" id="CHEBI:15378"/>
        <dbReference type="ChEBI" id="CHEBI:16452"/>
        <dbReference type="ChEBI" id="CHEBI:16526"/>
        <dbReference type="EC" id="4.1.1.112"/>
    </reaction>
</comment>
<sequence>MTVVESIKRPSQYIIEGYKTLVENYESVTCAISDILGRTGAMTADMKPLFEGLRLAGTVITAKSVGGDLSAVIKAVDLSQPGDIIVVDAQGNANSAFWGENITMSAMNKGVAAAVIDGSFRDVEEIRKLKFPIFSKGIVPNVGAIAGYGHVNVPIQCAGLPVHPGDMIVIDGNGIVVVPIAESEEILNKTKALLEVEDGVQEKLKAGATIGQLIDIDQLMQSGFNYQERALENK</sequence>
<evidence type="ECO:0000256" key="3">
    <source>
        <dbReference type="ARBA" id="ARBA00008621"/>
    </source>
</evidence>
<dbReference type="EMBL" id="JACWFH010000007">
    <property type="protein sequence ID" value="MBY0096122.1"/>
    <property type="molecule type" value="Genomic_DNA"/>
</dbReference>
<evidence type="ECO:0000256" key="4">
    <source>
        <dbReference type="ARBA" id="ARBA00011233"/>
    </source>
</evidence>
<evidence type="ECO:0000256" key="12">
    <source>
        <dbReference type="ARBA" id="ARBA00047973"/>
    </source>
</evidence>
<evidence type="ECO:0000313" key="13">
    <source>
        <dbReference type="EMBL" id="MBY0096122.1"/>
    </source>
</evidence>
<evidence type="ECO:0000256" key="9">
    <source>
        <dbReference type="ARBA" id="ARBA00029596"/>
    </source>
</evidence>
<dbReference type="Gene3D" id="3.50.30.40">
    <property type="entry name" value="Ribonuclease E inhibitor RraA/RraA-like"/>
    <property type="match status" value="1"/>
</dbReference>
<dbReference type="CDD" id="cd16841">
    <property type="entry name" value="RraA_family"/>
    <property type="match status" value="1"/>
</dbReference>
<evidence type="ECO:0000256" key="2">
    <source>
        <dbReference type="ARBA" id="ARBA00001968"/>
    </source>
</evidence>
<comment type="caution">
    <text evidence="13">The sequence shown here is derived from an EMBL/GenBank/DDBJ whole genome shotgun (WGS) entry which is preliminary data.</text>
</comment>
<keyword evidence="14" id="KW-1185">Reference proteome</keyword>
<evidence type="ECO:0000256" key="7">
    <source>
        <dbReference type="ARBA" id="ARBA00016549"/>
    </source>
</evidence>
<name>A0ABS7K1K3_9BACI</name>
<dbReference type="InterPro" id="IPR036704">
    <property type="entry name" value="RraA/RraA-like_sf"/>
</dbReference>
<comment type="cofactor">
    <cofactor evidence="2">
        <name>a divalent metal cation</name>
        <dbReference type="ChEBI" id="CHEBI:60240"/>
    </cofactor>
</comment>
<evidence type="ECO:0000313" key="14">
    <source>
        <dbReference type="Proteomes" id="UP000769780"/>
    </source>
</evidence>
<evidence type="ECO:0000256" key="10">
    <source>
        <dbReference type="ARBA" id="ARBA00030169"/>
    </source>
</evidence>
<accession>A0ABS7K1K3</accession>
<dbReference type="EC" id="4.1.3.17" evidence="5"/>
<evidence type="ECO:0000256" key="1">
    <source>
        <dbReference type="ARBA" id="ARBA00001342"/>
    </source>
</evidence>
<comment type="subunit">
    <text evidence="4">Homotrimer.</text>
</comment>
<dbReference type="RefSeq" id="WP_221871696.1">
    <property type="nucleotide sequence ID" value="NZ_JACWFH010000007.1"/>
</dbReference>
<evidence type="ECO:0000256" key="5">
    <source>
        <dbReference type="ARBA" id="ARBA00012213"/>
    </source>
</evidence>